<dbReference type="GO" id="GO:0031422">
    <property type="term" value="C:RecQ family helicase-topoisomerase III complex"/>
    <property type="evidence" value="ECO:0007669"/>
    <property type="project" value="TreeGrafter"/>
</dbReference>
<evidence type="ECO:0000256" key="1">
    <source>
        <dbReference type="ARBA" id="ARBA00006395"/>
    </source>
</evidence>
<dbReference type="Proteomes" id="UP000077154">
    <property type="component" value="Unassembled WGS sequence"/>
</dbReference>
<dbReference type="EMBL" id="KV441403">
    <property type="protein sequence ID" value="OAF56564.1"/>
    <property type="molecule type" value="Genomic_DNA"/>
</dbReference>
<feature type="domain" description="RecQ mediated genome instability protein 1 OB-fold" evidence="3">
    <location>
        <begin position="69"/>
        <end position="218"/>
    </location>
</feature>
<dbReference type="Pfam" id="PF08585">
    <property type="entry name" value="RMI1_N_C"/>
    <property type="match status" value="1"/>
</dbReference>
<dbReference type="GO" id="GO:0016604">
    <property type="term" value="C:nuclear body"/>
    <property type="evidence" value="ECO:0007669"/>
    <property type="project" value="TreeGrafter"/>
</dbReference>
<accession>A0A177A6C0</accession>
<dbReference type="PANTHER" id="PTHR14790:SF15">
    <property type="entry name" value="RECQ-MEDIATED GENOME INSTABILITY PROTEIN 1"/>
    <property type="match status" value="1"/>
</dbReference>
<gene>
    <name evidence="5" type="ORF">VC83_07230</name>
</gene>
<dbReference type="GeneID" id="36290279"/>
<dbReference type="InterPro" id="IPR013894">
    <property type="entry name" value="RMI1_OB"/>
</dbReference>
<dbReference type="InterPro" id="IPR049363">
    <property type="entry name" value="RMI1_N"/>
</dbReference>
<feature type="domain" description="RMI1 N-terminal" evidence="4">
    <location>
        <begin position="18"/>
        <end position="57"/>
    </location>
</feature>
<evidence type="ECO:0000256" key="2">
    <source>
        <dbReference type="ARBA" id="ARBA00018987"/>
    </source>
</evidence>
<dbReference type="VEuPathDB" id="FungiDB:GMDG_04409"/>
<dbReference type="OrthoDB" id="341511at2759"/>
<protein>
    <recommendedName>
        <fullName evidence="2">RecQ-mediated genome instability protein 1</fullName>
    </recommendedName>
</protein>
<comment type="similarity">
    <text evidence="1">Belongs to the RMI1 family.</text>
</comment>
<name>A0A177A6C0_9PEZI</name>
<dbReference type="GO" id="GO:0000724">
    <property type="term" value="P:double-strand break repair via homologous recombination"/>
    <property type="evidence" value="ECO:0007669"/>
    <property type="project" value="TreeGrafter"/>
</dbReference>
<reference evidence="5" key="1">
    <citation type="submission" date="2016-03" db="EMBL/GenBank/DDBJ databases">
        <title>Updated assembly of Pseudogymnoascus destructans, the fungus causing white-nose syndrome of bats.</title>
        <authorList>
            <person name="Palmer J.M."/>
            <person name="Drees K.P."/>
            <person name="Foster J.T."/>
            <person name="Lindner D.L."/>
        </authorList>
    </citation>
    <scope>NUCLEOTIDE SEQUENCE [LARGE SCALE GENOMIC DNA]</scope>
    <source>
        <strain evidence="5">20631-21</strain>
    </source>
</reference>
<dbReference type="eggNOG" id="KOG3683">
    <property type="taxonomic scope" value="Eukaryota"/>
</dbReference>
<proteinExistence type="inferred from homology"/>
<dbReference type="GO" id="GO:0000712">
    <property type="term" value="P:resolution of meiotic recombination intermediates"/>
    <property type="evidence" value="ECO:0007669"/>
    <property type="project" value="TreeGrafter"/>
</dbReference>
<dbReference type="Pfam" id="PF21000">
    <property type="entry name" value="RMI1_N_N"/>
    <property type="match status" value="1"/>
</dbReference>
<evidence type="ECO:0000259" key="4">
    <source>
        <dbReference type="Pfam" id="PF21000"/>
    </source>
</evidence>
<dbReference type="PANTHER" id="PTHR14790">
    <property type="entry name" value="RECQ-MEDIATED GENOME INSTABILITY PROTEIN 1 RMI1"/>
    <property type="match status" value="1"/>
</dbReference>
<evidence type="ECO:0000313" key="5">
    <source>
        <dbReference type="EMBL" id="OAF56564.1"/>
    </source>
</evidence>
<dbReference type="InterPro" id="IPR042470">
    <property type="entry name" value="RMI1_N_C_sf"/>
</dbReference>
<dbReference type="AlphaFoldDB" id="A0A177A6C0"/>
<dbReference type="RefSeq" id="XP_024321858.1">
    <property type="nucleotide sequence ID" value="XM_024470806.1"/>
</dbReference>
<organism evidence="5">
    <name type="scientific">Pseudogymnoascus destructans</name>
    <dbReference type="NCBI Taxonomy" id="655981"/>
    <lineage>
        <taxon>Eukaryota</taxon>
        <taxon>Fungi</taxon>
        <taxon>Dikarya</taxon>
        <taxon>Ascomycota</taxon>
        <taxon>Pezizomycotina</taxon>
        <taxon>Leotiomycetes</taxon>
        <taxon>Thelebolales</taxon>
        <taxon>Thelebolaceae</taxon>
        <taxon>Pseudogymnoascus</taxon>
    </lineage>
</organism>
<dbReference type="Gene3D" id="2.40.50.770">
    <property type="entry name" value="RecQ-mediated genome instability protein Rmi1, C-terminal domain"/>
    <property type="match status" value="1"/>
</dbReference>
<evidence type="ECO:0000259" key="3">
    <source>
        <dbReference type="Pfam" id="PF08585"/>
    </source>
</evidence>
<dbReference type="SMART" id="SM01161">
    <property type="entry name" value="DUF1767"/>
    <property type="match status" value="1"/>
</dbReference>
<sequence>MAASLPAVTDGLLAAGFPRPSSQWLSSLISGVRGSNPPQTVLAATAKHRLMLLDLTSPSLFDPSAVSLPPSLSEPAVKERKVAHSVLVQVLAVEDMSKSRWEQIELIEAMERGEKTKGREIVRDVPGEEGENGVRVGASLVGLKGGPHKLLLEDWKGQRVYGMEIVGVPKVDLGMSIGTKILLKGVTVARGMVLLDPATTVVLGGKIDALHEVWTKDRKKILKEAIEGIH</sequence>